<dbReference type="AlphaFoldDB" id="A0A399RC61"/>
<keyword evidence="1" id="KW-0472">Membrane</keyword>
<reference evidence="3 4" key="1">
    <citation type="submission" date="2018-08" db="EMBL/GenBank/DDBJ databases">
        <title>Henriciella mobilis sp. nov., isolated from seawater.</title>
        <authorList>
            <person name="Cheng H."/>
            <person name="Wu Y.-H."/>
            <person name="Xu X.-W."/>
            <person name="Guo L.-L."/>
        </authorList>
    </citation>
    <scope>NUCLEOTIDE SEQUENCE [LARGE SCALE GENOMIC DNA]</scope>
    <source>
        <strain evidence="3 4">JN25</strain>
    </source>
</reference>
<evidence type="ECO:0000313" key="3">
    <source>
        <dbReference type="EMBL" id="RIJ28021.1"/>
    </source>
</evidence>
<dbReference type="Pfam" id="PF00691">
    <property type="entry name" value="OmpA"/>
    <property type="match status" value="1"/>
</dbReference>
<organism evidence="3 4">
    <name type="scientific">Henriciella mobilis</name>
    <dbReference type="NCBI Taxonomy" id="2305467"/>
    <lineage>
        <taxon>Bacteria</taxon>
        <taxon>Pseudomonadati</taxon>
        <taxon>Pseudomonadota</taxon>
        <taxon>Alphaproteobacteria</taxon>
        <taxon>Hyphomonadales</taxon>
        <taxon>Hyphomonadaceae</taxon>
        <taxon>Henriciella</taxon>
    </lineage>
</organism>
<dbReference type="InterPro" id="IPR050330">
    <property type="entry name" value="Bact_OuterMem_StrucFunc"/>
</dbReference>
<accession>A0A399RC61</accession>
<dbReference type="Proteomes" id="UP000266385">
    <property type="component" value="Unassembled WGS sequence"/>
</dbReference>
<dbReference type="PANTHER" id="PTHR30329:SF21">
    <property type="entry name" value="LIPOPROTEIN YIAD-RELATED"/>
    <property type="match status" value="1"/>
</dbReference>
<evidence type="ECO:0000259" key="2">
    <source>
        <dbReference type="PROSITE" id="PS51123"/>
    </source>
</evidence>
<proteinExistence type="predicted"/>
<dbReference type="InterPro" id="IPR006665">
    <property type="entry name" value="OmpA-like"/>
</dbReference>
<keyword evidence="4" id="KW-1185">Reference proteome</keyword>
<dbReference type="CDD" id="cd07185">
    <property type="entry name" value="OmpA_C-like"/>
    <property type="match status" value="1"/>
</dbReference>
<dbReference type="Gene3D" id="3.30.1330.60">
    <property type="entry name" value="OmpA-like domain"/>
    <property type="match status" value="1"/>
</dbReference>
<dbReference type="PANTHER" id="PTHR30329">
    <property type="entry name" value="STATOR ELEMENT OF FLAGELLAR MOTOR COMPLEX"/>
    <property type="match status" value="1"/>
</dbReference>
<sequence>MSGVEYMKGTMRMAGWGLVPLLVAGLQACGNGGATPQDTSGPVQCVEIPDGYYLFANGKFTPTTEDMAIELPAEVTQRDVVWINEFEDLLRQTGPEWIRLKAVDEVLFVSGEADSEEAREDALSAVRAAIVADRQLLQRNLFMVDAVSTPDEPRPPGALFMSMPHNPPLEACRTRGDQLARSEQITYEEDDTVVSEDNHRLLDALAGLTMICRDYRLEIGVHTDARGAESFNRVRSQARADAIAAYLQQQGIPASQLVPFGYGETRPIDPAQTSEAYALNRRVEFHFLDKGE</sequence>
<evidence type="ECO:0000256" key="1">
    <source>
        <dbReference type="PROSITE-ProRule" id="PRU00473"/>
    </source>
</evidence>
<comment type="caution">
    <text evidence="3">The sequence shown here is derived from an EMBL/GenBank/DDBJ whole genome shotgun (WGS) entry which is preliminary data.</text>
</comment>
<gene>
    <name evidence="3" type="ORF">D1223_11410</name>
</gene>
<dbReference type="SUPFAM" id="SSF103088">
    <property type="entry name" value="OmpA-like"/>
    <property type="match status" value="1"/>
</dbReference>
<name>A0A399RC61_9PROT</name>
<protein>
    <submittedName>
        <fullName evidence="3">OmpA family protein</fullName>
    </submittedName>
</protein>
<dbReference type="PROSITE" id="PS51123">
    <property type="entry name" value="OMPA_2"/>
    <property type="match status" value="1"/>
</dbReference>
<evidence type="ECO:0000313" key="4">
    <source>
        <dbReference type="Proteomes" id="UP000266385"/>
    </source>
</evidence>
<feature type="domain" description="OmpA-like" evidence="2">
    <location>
        <begin position="175"/>
        <end position="291"/>
    </location>
</feature>
<dbReference type="GO" id="GO:0016020">
    <property type="term" value="C:membrane"/>
    <property type="evidence" value="ECO:0007669"/>
    <property type="project" value="UniProtKB-UniRule"/>
</dbReference>
<dbReference type="EMBL" id="QWFX01000013">
    <property type="protein sequence ID" value="RIJ28021.1"/>
    <property type="molecule type" value="Genomic_DNA"/>
</dbReference>
<dbReference type="InterPro" id="IPR036737">
    <property type="entry name" value="OmpA-like_sf"/>
</dbReference>